<keyword evidence="1" id="KW-0813">Transport</keyword>
<proteinExistence type="predicted"/>
<protein>
    <submittedName>
        <fullName evidence="10">ABC transporter ATP-binding protein</fullName>
    </submittedName>
</protein>
<dbReference type="Gene3D" id="3.40.50.300">
    <property type="entry name" value="P-loop containing nucleotide triphosphate hydrolases"/>
    <property type="match status" value="1"/>
</dbReference>
<evidence type="ECO:0000256" key="1">
    <source>
        <dbReference type="ARBA" id="ARBA00022448"/>
    </source>
</evidence>
<comment type="caution">
    <text evidence="10">The sequence shown here is derived from an EMBL/GenBank/DDBJ whole genome shotgun (WGS) entry which is preliminary data.</text>
</comment>
<evidence type="ECO:0000313" key="11">
    <source>
        <dbReference type="Proteomes" id="UP001368654"/>
    </source>
</evidence>
<dbReference type="Pfam" id="PF00005">
    <property type="entry name" value="ABC_tran"/>
    <property type="match status" value="1"/>
</dbReference>
<organism evidence="10 11">
    <name type="scientific">Microbacterium marmarense</name>
    <dbReference type="NCBI Taxonomy" id="3122051"/>
    <lineage>
        <taxon>Bacteria</taxon>
        <taxon>Bacillati</taxon>
        <taxon>Actinomycetota</taxon>
        <taxon>Actinomycetes</taxon>
        <taxon>Micrococcales</taxon>
        <taxon>Microbacteriaceae</taxon>
        <taxon>Microbacterium</taxon>
    </lineage>
</organism>
<dbReference type="Proteomes" id="UP001368654">
    <property type="component" value="Unassembled WGS sequence"/>
</dbReference>
<dbReference type="InterPro" id="IPR015853">
    <property type="entry name" value="ABC_transpr_FbpC"/>
</dbReference>
<feature type="domain" description="ABC transporter" evidence="9">
    <location>
        <begin position="5"/>
        <end position="237"/>
    </location>
</feature>
<evidence type="ECO:0000313" key="10">
    <source>
        <dbReference type="EMBL" id="MEJ1154812.1"/>
    </source>
</evidence>
<keyword evidence="11" id="KW-1185">Reference proteome</keyword>
<dbReference type="InterPro" id="IPR003439">
    <property type="entry name" value="ABC_transporter-like_ATP-bd"/>
</dbReference>
<keyword evidence="3" id="KW-0410">Iron transport</keyword>
<dbReference type="SUPFAM" id="SSF50331">
    <property type="entry name" value="MOP-like"/>
    <property type="match status" value="1"/>
</dbReference>
<keyword evidence="6" id="KW-0408">Iron</keyword>
<dbReference type="InterPro" id="IPR013611">
    <property type="entry name" value="Transp-assoc_OB_typ2"/>
</dbReference>
<keyword evidence="5 10" id="KW-0067">ATP-binding</keyword>
<dbReference type="PROSITE" id="PS00211">
    <property type="entry name" value="ABC_TRANSPORTER_1"/>
    <property type="match status" value="1"/>
</dbReference>
<sequence>MSAAITLAGVSKRFGSAENLALNHVDLEFAAGARTAILGRSGSGKSTLLRIVAGLDEPTAGAVLIGGRDVAGVVPERRGIGMVFQRALLFPHLSVLDNVAFALRAAGRSRSEARHNAQPYLDLVQLGEYSSRSVSSLSGGQQQRVAIARTMAARPSILLLDEPFSALDPALRADMHALLAELRTELPPTMVVVTHDADEAAALAERIVVLADGQVLQHDTVDRIYHRPASLAVAQFMGGRTAIAGVVADGTHRSALGSVVVDADSPDGEGLLVIRQECVQIADSAEFSGVIAHVARKGARREATIACQSAELVADLPPGDTARPGDVVRFRFAPGAASVVPI</sequence>
<dbReference type="PROSITE" id="PS50893">
    <property type="entry name" value="ABC_TRANSPORTER_2"/>
    <property type="match status" value="1"/>
</dbReference>
<name>A0ABU8LSN8_9MICO</name>
<dbReference type="SMART" id="SM00382">
    <property type="entry name" value="AAA"/>
    <property type="match status" value="1"/>
</dbReference>
<dbReference type="InterPro" id="IPR017871">
    <property type="entry name" value="ABC_transporter-like_CS"/>
</dbReference>
<dbReference type="EMBL" id="JBBDGL010000001">
    <property type="protein sequence ID" value="MEJ1154812.1"/>
    <property type="molecule type" value="Genomic_DNA"/>
</dbReference>
<evidence type="ECO:0000256" key="8">
    <source>
        <dbReference type="ARBA" id="ARBA00023136"/>
    </source>
</evidence>
<dbReference type="SUPFAM" id="SSF52540">
    <property type="entry name" value="P-loop containing nucleoside triphosphate hydrolases"/>
    <property type="match status" value="1"/>
</dbReference>
<dbReference type="CDD" id="cd03259">
    <property type="entry name" value="ABC_Carb_Solutes_like"/>
    <property type="match status" value="1"/>
</dbReference>
<dbReference type="InterPro" id="IPR050093">
    <property type="entry name" value="ABC_SmlMolc_Importer"/>
</dbReference>
<evidence type="ECO:0000256" key="4">
    <source>
        <dbReference type="ARBA" id="ARBA00022741"/>
    </source>
</evidence>
<keyword evidence="4" id="KW-0547">Nucleotide-binding</keyword>
<dbReference type="RefSeq" id="WP_337337240.1">
    <property type="nucleotide sequence ID" value="NZ_JBBDGL010000001.1"/>
</dbReference>
<evidence type="ECO:0000256" key="3">
    <source>
        <dbReference type="ARBA" id="ARBA00022496"/>
    </source>
</evidence>
<keyword evidence="7" id="KW-0406">Ion transport</keyword>
<keyword evidence="8" id="KW-0472">Membrane</keyword>
<dbReference type="InterPro" id="IPR003593">
    <property type="entry name" value="AAA+_ATPase"/>
</dbReference>
<dbReference type="Pfam" id="PF08402">
    <property type="entry name" value="TOBE_2"/>
    <property type="match status" value="1"/>
</dbReference>
<evidence type="ECO:0000259" key="9">
    <source>
        <dbReference type="PROSITE" id="PS50893"/>
    </source>
</evidence>
<dbReference type="InterPro" id="IPR027417">
    <property type="entry name" value="P-loop_NTPase"/>
</dbReference>
<dbReference type="PANTHER" id="PTHR42781:SF4">
    <property type="entry name" value="SPERMIDINE_PUTRESCINE IMPORT ATP-BINDING PROTEIN POTA"/>
    <property type="match status" value="1"/>
</dbReference>
<gene>
    <name evidence="10" type="ORF">WDU96_04245</name>
</gene>
<evidence type="ECO:0000256" key="5">
    <source>
        <dbReference type="ARBA" id="ARBA00022840"/>
    </source>
</evidence>
<dbReference type="GO" id="GO:0005524">
    <property type="term" value="F:ATP binding"/>
    <property type="evidence" value="ECO:0007669"/>
    <property type="project" value="UniProtKB-KW"/>
</dbReference>
<dbReference type="PANTHER" id="PTHR42781">
    <property type="entry name" value="SPERMIDINE/PUTRESCINE IMPORT ATP-BINDING PROTEIN POTA"/>
    <property type="match status" value="1"/>
</dbReference>
<evidence type="ECO:0000256" key="7">
    <source>
        <dbReference type="ARBA" id="ARBA00023065"/>
    </source>
</evidence>
<accession>A0ABU8LSN8</accession>
<evidence type="ECO:0000256" key="6">
    <source>
        <dbReference type="ARBA" id="ARBA00023004"/>
    </source>
</evidence>
<reference evidence="10 11" key="1">
    <citation type="submission" date="2024-02" db="EMBL/GenBank/DDBJ databases">
        <authorList>
            <person name="Saticioglu I.B."/>
        </authorList>
    </citation>
    <scope>NUCLEOTIDE SEQUENCE [LARGE SCALE GENOMIC DNA]</scope>
    <source>
        <strain evidence="10 11">Mu-86</strain>
    </source>
</reference>
<evidence type="ECO:0000256" key="2">
    <source>
        <dbReference type="ARBA" id="ARBA00022475"/>
    </source>
</evidence>
<dbReference type="InterPro" id="IPR008995">
    <property type="entry name" value="Mo/tungstate-bd_C_term_dom"/>
</dbReference>
<keyword evidence="2" id="KW-1003">Cell membrane</keyword>